<evidence type="ECO:0000256" key="6">
    <source>
        <dbReference type="SAM" id="Phobius"/>
    </source>
</evidence>
<evidence type="ECO:0000256" key="2">
    <source>
        <dbReference type="ARBA" id="ARBA00022475"/>
    </source>
</evidence>
<evidence type="ECO:0000256" key="4">
    <source>
        <dbReference type="ARBA" id="ARBA00022989"/>
    </source>
</evidence>
<evidence type="ECO:0000256" key="3">
    <source>
        <dbReference type="ARBA" id="ARBA00022692"/>
    </source>
</evidence>
<dbReference type="PANTHER" id="PTHR30250">
    <property type="entry name" value="PST FAMILY PREDICTED COLANIC ACID TRANSPORTER"/>
    <property type="match status" value="1"/>
</dbReference>
<dbReference type="InterPro" id="IPR002797">
    <property type="entry name" value="Polysacc_synth"/>
</dbReference>
<feature type="transmembrane region" description="Helical" evidence="6">
    <location>
        <begin position="81"/>
        <end position="103"/>
    </location>
</feature>
<organism evidence="7 8">
    <name type="scientific">Methanococcus maripaludis</name>
    <name type="common">Methanococcus deltae</name>
    <dbReference type="NCBI Taxonomy" id="39152"/>
    <lineage>
        <taxon>Archaea</taxon>
        <taxon>Methanobacteriati</taxon>
        <taxon>Methanobacteriota</taxon>
        <taxon>Methanomada group</taxon>
        <taxon>Methanococci</taxon>
        <taxon>Methanococcales</taxon>
        <taxon>Methanococcaceae</taxon>
        <taxon>Methanococcus</taxon>
    </lineage>
</organism>
<evidence type="ECO:0000313" key="8">
    <source>
        <dbReference type="Proteomes" id="UP000522365"/>
    </source>
</evidence>
<feature type="transmembrane region" description="Helical" evidence="6">
    <location>
        <begin position="360"/>
        <end position="377"/>
    </location>
</feature>
<feature type="transmembrane region" description="Helical" evidence="6">
    <location>
        <begin position="20"/>
        <end position="38"/>
    </location>
</feature>
<feature type="transmembrane region" description="Helical" evidence="6">
    <location>
        <begin position="326"/>
        <end position="348"/>
    </location>
</feature>
<proteinExistence type="predicted"/>
<feature type="transmembrane region" description="Helical" evidence="6">
    <location>
        <begin position="109"/>
        <end position="134"/>
    </location>
</feature>
<feature type="transmembrane region" description="Helical" evidence="6">
    <location>
        <begin position="170"/>
        <end position="188"/>
    </location>
</feature>
<dbReference type="GO" id="GO:0005886">
    <property type="term" value="C:plasma membrane"/>
    <property type="evidence" value="ECO:0007669"/>
    <property type="project" value="UniProtKB-SubCell"/>
</dbReference>
<feature type="transmembrane region" description="Helical" evidence="6">
    <location>
        <begin position="383"/>
        <end position="402"/>
    </location>
</feature>
<dbReference type="RefSeq" id="WP_181504221.1">
    <property type="nucleotide sequence ID" value="NZ_JACDUK010000002.1"/>
</dbReference>
<comment type="caution">
    <text evidence="7">The sequence shown here is derived from an EMBL/GenBank/DDBJ whole genome shotgun (WGS) entry which is preliminary data.</text>
</comment>
<dbReference type="PANTHER" id="PTHR30250:SF11">
    <property type="entry name" value="O-ANTIGEN TRANSPORTER-RELATED"/>
    <property type="match status" value="1"/>
</dbReference>
<dbReference type="Proteomes" id="UP000522365">
    <property type="component" value="Unassembled WGS sequence"/>
</dbReference>
<keyword evidence="3 6" id="KW-0812">Transmembrane</keyword>
<dbReference type="Pfam" id="PF01943">
    <property type="entry name" value="Polysacc_synt"/>
    <property type="match status" value="1"/>
</dbReference>
<dbReference type="EMBL" id="JACDUK010000002">
    <property type="protein sequence ID" value="MBA2853113.1"/>
    <property type="molecule type" value="Genomic_DNA"/>
</dbReference>
<feature type="transmembrane region" description="Helical" evidence="6">
    <location>
        <begin position="292"/>
        <end position="314"/>
    </location>
</feature>
<evidence type="ECO:0000313" key="7">
    <source>
        <dbReference type="EMBL" id="MBA2853113.1"/>
    </source>
</evidence>
<feature type="transmembrane region" description="Helical" evidence="6">
    <location>
        <begin position="251"/>
        <end position="271"/>
    </location>
</feature>
<reference evidence="7 8" key="1">
    <citation type="submission" date="2020-07" db="EMBL/GenBank/DDBJ databases">
        <title>Genomic Encyclopedia of Type Strains, Phase IV (KMG-V): Genome sequencing to study the core and pangenomes of soil and plant-associated prokaryotes.</title>
        <authorList>
            <person name="Whitman W."/>
        </authorList>
    </citation>
    <scope>NUCLEOTIDE SEQUENCE [LARGE SCALE GENOMIC DNA]</scope>
    <source>
        <strain evidence="7 8">S1</strain>
    </source>
</reference>
<feature type="transmembrane region" description="Helical" evidence="6">
    <location>
        <begin position="218"/>
        <end position="239"/>
    </location>
</feature>
<accession>A0A7J9P1B1</accession>
<feature type="transmembrane region" description="Helical" evidence="6">
    <location>
        <begin position="146"/>
        <end position="164"/>
    </location>
</feature>
<comment type="subcellular location">
    <subcellularLocation>
        <location evidence="1">Cell membrane</location>
        <topology evidence="1">Multi-pass membrane protein</topology>
    </subcellularLocation>
</comment>
<dbReference type="InterPro" id="IPR050833">
    <property type="entry name" value="Poly_Biosynth_Transport"/>
</dbReference>
<dbReference type="AlphaFoldDB" id="A0A7J9P1B1"/>
<keyword evidence="4 6" id="KW-1133">Transmembrane helix</keyword>
<keyword evidence="2" id="KW-1003">Cell membrane</keyword>
<evidence type="ECO:0000256" key="5">
    <source>
        <dbReference type="ARBA" id="ARBA00023136"/>
    </source>
</evidence>
<keyword evidence="5 6" id="KW-0472">Membrane</keyword>
<name>A0A7J9P1B1_METMI</name>
<sequence length="416" mass="47569">MKFKYLNIDKSLLKYTTVNFVPKLVLAILSIFLARYFTKFEYGLYSTAMSLISFLFIFVMFGMCDYFLILISKKADIVKSISMIIGNYFVLSILGILIAVGASRFFPELSIAIIILFFIKAFFENLISFCIAVFQSKNEYNNISKIQIFLSISMIIAMVLTYVFKYTLLQFVFTLMAFSSLISVFWVLKAFDINRNVLNHISVNLQFNKNVLHESYHFFLSILSAQIYIQSDIILLSFISGPLEVSRYSVVTFMIMGLYVIPASLYSYFLPKLTYGYSTKSKISGHILQFKNFLKYSILSISLILFIFSSDILSLLYTSKYLDSSLLLKISSISYLIFAQCYLYSAVLTASGNQSVKSKLQLTTAMVNIILNIIVIPRYGAEGAAVTTLFSNIMIWIAYAFVVKRLGLLEEDYEKY</sequence>
<gene>
    <name evidence="7" type="ORF">HNP89_001070</name>
</gene>
<protein>
    <submittedName>
        <fullName evidence="7">O-antigen/teichoic acid export membrane protein</fullName>
    </submittedName>
</protein>
<feature type="transmembrane region" description="Helical" evidence="6">
    <location>
        <begin position="44"/>
        <end position="69"/>
    </location>
</feature>
<evidence type="ECO:0000256" key="1">
    <source>
        <dbReference type="ARBA" id="ARBA00004651"/>
    </source>
</evidence>